<dbReference type="SUPFAM" id="SSF52172">
    <property type="entry name" value="CheY-like"/>
    <property type="match status" value="1"/>
</dbReference>
<dbReference type="InterPro" id="IPR013655">
    <property type="entry name" value="PAS_fold_3"/>
</dbReference>
<evidence type="ECO:0000313" key="11">
    <source>
        <dbReference type="EMBL" id="RIE09288.1"/>
    </source>
</evidence>
<dbReference type="PROSITE" id="PS50110">
    <property type="entry name" value="RESPONSE_REGULATORY"/>
    <property type="match status" value="1"/>
</dbReference>
<evidence type="ECO:0000313" key="12">
    <source>
        <dbReference type="Proteomes" id="UP000266260"/>
    </source>
</evidence>
<dbReference type="PROSITE" id="PS50113">
    <property type="entry name" value="PAC"/>
    <property type="match status" value="1"/>
</dbReference>
<comment type="catalytic activity">
    <reaction evidence="1">
        <text>ATP + protein L-histidine = ADP + protein N-phospho-L-histidine.</text>
        <dbReference type="EC" id="2.7.13.3"/>
    </reaction>
</comment>
<evidence type="ECO:0000256" key="3">
    <source>
        <dbReference type="ARBA" id="ARBA00022553"/>
    </source>
</evidence>
<evidence type="ECO:0000256" key="5">
    <source>
        <dbReference type="ARBA" id="ARBA00022777"/>
    </source>
</evidence>
<organism evidence="10 12">
    <name type="scientific">Candidatus Cryosericum odellii</name>
    <dbReference type="NCBI Taxonomy" id="2290917"/>
    <lineage>
        <taxon>Bacteria</taxon>
        <taxon>Pseudomonadati</taxon>
        <taxon>Caldisericota/Cryosericota group</taxon>
        <taxon>Candidatus Cryosericota</taxon>
        <taxon>Candidatus Cryosericia</taxon>
        <taxon>Candidatus Cryosericales</taxon>
        <taxon>Candidatus Cryosericaceae</taxon>
        <taxon>Candidatus Cryosericum</taxon>
    </lineage>
</organism>
<keyword evidence="3 6" id="KW-0597">Phosphoprotein</keyword>
<keyword evidence="4" id="KW-0808">Transferase</keyword>
<feature type="domain" description="Histidine kinase" evidence="7">
    <location>
        <begin position="445"/>
        <end position="660"/>
    </location>
</feature>
<evidence type="ECO:0000259" key="8">
    <source>
        <dbReference type="PROSITE" id="PS50110"/>
    </source>
</evidence>
<dbReference type="Pfam" id="PF02518">
    <property type="entry name" value="HATPase_c"/>
    <property type="match status" value="1"/>
</dbReference>
<dbReference type="InterPro" id="IPR003661">
    <property type="entry name" value="HisK_dim/P_dom"/>
</dbReference>
<dbReference type="EC" id="2.7.13.3" evidence="2"/>
<dbReference type="InterPro" id="IPR036097">
    <property type="entry name" value="HisK_dim/P_sf"/>
</dbReference>
<dbReference type="InterPro" id="IPR035965">
    <property type="entry name" value="PAS-like_dom_sf"/>
</dbReference>
<dbReference type="Gene3D" id="1.10.287.130">
    <property type="match status" value="1"/>
</dbReference>
<name>A0A398D7W1_9BACT</name>
<dbReference type="Pfam" id="PF00072">
    <property type="entry name" value="Response_reg"/>
    <property type="match status" value="1"/>
</dbReference>
<dbReference type="CDD" id="cd17546">
    <property type="entry name" value="REC_hyHK_CKI1_RcsC-like"/>
    <property type="match status" value="1"/>
</dbReference>
<dbReference type="PRINTS" id="PR00344">
    <property type="entry name" value="BCTRLSENSOR"/>
</dbReference>
<evidence type="ECO:0000256" key="1">
    <source>
        <dbReference type="ARBA" id="ARBA00000085"/>
    </source>
</evidence>
<dbReference type="Pfam" id="PF13185">
    <property type="entry name" value="GAF_2"/>
    <property type="match status" value="1"/>
</dbReference>
<dbReference type="Proteomes" id="UP000266260">
    <property type="component" value="Unassembled WGS sequence"/>
</dbReference>
<dbReference type="InterPro" id="IPR004358">
    <property type="entry name" value="Sig_transdc_His_kin-like_C"/>
</dbReference>
<dbReference type="Proteomes" id="UP000266489">
    <property type="component" value="Unassembled WGS sequence"/>
</dbReference>
<dbReference type="SUPFAM" id="SSF55785">
    <property type="entry name" value="PYP-like sensor domain (PAS domain)"/>
    <property type="match status" value="2"/>
</dbReference>
<evidence type="ECO:0000259" key="9">
    <source>
        <dbReference type="PROSITE" id="PS50113"/>
    </source>
</evidence>
<dbReference type="EMBL" id="QXIU01000176">
    <property type="protein sequence ID" value="RIE09288.1"/>
    <property type="molecule type" value="Genomic_DNA"/>
</dbReference>
<proteinExistence type="predicted"/>
<keyword evidence="12" id="KW-1185">Reference proteome</keyword>
<dbReference type="SUPFAM" id="SSF55874">
    <property type="entry name" value="ATPase domain of HSP90 chaperone/DNA topoisomerase II/histidine kinase"/>
    <property type="match status" value="1"/>
</dbReference>
<dbReference type="SMART" id="SM00387">
    <property type="entry name" value="HATPase_c"/>
    <property type="match status" value="1"/>
</dbReference>
<feature type="domain" description="PAC" evidence="9">
    <location>
        <begin position="380"/>
        <end position="432"/>
    </location>
</feature>
<dbReference type="InterPro" id="IPR000700">
    <property type="entry name" value="PAS-assoc_C"/>
</dbReference>
<dbReference type="InterPro" id="IPR005467">
    <property type="entry name" value="His_kinase_dom"/>
</dbReference>
<dbReference type="EMBL" id="QXIT01000109">
    <property type="protein sequence ID" value="RIE07451.1"/>
    <property type="molecule type" value="Genomic_DNA"/>
</dbReference>
<feature type="modified residue" description="4-aspartylphosphate" evidence="6">
    <location>
        <position position="733"/>
    </location>
</feature>
<dbReference type="SMART" id="SM00086">
    <property type="entry name" value="PAC"/>
    <property type="match status" value="1"/>
</dbReference>
<dbReference type="Gene3D" id="3.30.565.10">
    <property type="entry name" value="Histidine kinase-like ATPase, C-terminal domain"/>
    <property type="match status" value="1"/>
</dbReference>
<reference evidence="12 13" key="1">
    <citation type="submission" date="2018-09" db="EMBL/GenBank/DDBJ databases">
        <title>Discovery and Ecogenomic Context for Candidatus Cryosericales, a Global Caldiserica Order Active in Thawing Permafrost.</title>
        <authorList>
            <person name="Martinez M.A."/>
            <person name="Woodcroft B.J."/>
            <person name="Ignacio Espinoza J.C."/>
            <person name="Zayed A."/>
            <person name="Singleton C.M."/>
            <person name="Boyd J."/>
            <person name="Li Y.-F."/>
            <person name="Purvine S."/>
            <person name="Maughan H."/>
            <person name="Hodgkins S.B."/>
            <person name="Anderson D."/>
            <person name="Sederholm M."/>
            <person name="Temperton B."/>
            <person name="Saleska S.R."/>
            <person name="Tyson G.W."/>
            <person name="Rich V.I."/>
        </authorList>
    </citation>
    <scope>NUCLEOTIDE SEQUENCE [LARGE SCALE GENOMIC DNA]</scope>
    <source>
        <strain evidence="11 13">SMC5</strain>
        <strain evidence="10 12">SMC6</strain>
    </source>
</reference>
<dbReference type="InterPro" id="IPR001610">
    <property type="entry name" value="PAC"/>
</dbReference>
<dbReference type="InterPro" id="IPR011006">
    <property type="entry name" value="CheY-like_superfamily"/>
</dbReference>
<dbReference type="NCBIfam" id="TIGR00229">
    <property type="entry name" value="sensory_box"/>
    <property type="match status" value="1"/>
</dbReference>
<dbReference type="SMART" id="SM00065">
    <property type="entry name" value="GAF"/>
    <property type="match status" value="1"/>
</dbReference>
<dbReference type="SUPFAM" id="SSF55781">
    <property type="entry name" value="GAF domain-like"/>
    <property type="match status" value="1"/>
</dbReference>
<dbReference type="InterPro" id="IPR003018">
    <property type="entry name" value="GAF"/>
</dbReference>
<dbReference type="SMART" id="SM00448">
    <property type="entry name" value="REC"/>
    <property type="match status" value="1"/>
</dbReference>
<gene>
    <name evidence="11" type="ORF">SMC5_07200</name>
    <name evidence="10" type="ORF">SMC6_06465</name>
</gene>
<dbReference type="Pfam" id="PF00512">
    <property type="entry name" value="HisKA"/>
    <property type="match status" value="1"/>
</dbReference>
<dbReference type="Pfam" id="PF08447">
    <property type="entry name" value="PAS_3"/>
    <property type="match status" value="2"/>
</dbReference>
<dbReference type="CDD" id="cd00130">
    <property type="entry name" value="PAS"/>
    <property type="match status" value="2"/>
</dbReference>
<evidence type="ECO:0000256" key="2">
    <source>
        <dbReference type="ARBA" id="ARBA00012438"/>
    </source>
</evidence>
<evidence type="ECO:0000313" key="10">
    <source>
        <dbReference type="EMBL" id="RIE07451.1"/>
    </source>
</evidence>
<dbReference type="Gene3D" id="3.40.50.2300">
    <property type="match status" value="1"/>
</dbReference>
<dbReference type="RefSeq" id="WP_119120167.1">
    <property type="nucleotide sequence ID" value="NZ_QXIT01000109.1"/>
</dbReference>
<dbReference type="CDD" id="cd00082">
    <property type="entry name" value="HisKA"/>
    <property type="match status" value="1"/>
</dbReference>
<dbReference type="Gene3D" id="3.30.450.40">
    <property type="match status" value="1"/>
</dbReference>
<evidence type="ECO:0000256" key="6">
    <source>
        <dbReference type="PROSITE-ProRule" id="PRU00169"/>
    </source>
</evidence>
<protein>
    <recommendedName>
        <fullName evidence="2">histidine kinase</fullName>
        <ecNumber evidence="2">2.7.13.3</ecNumber>
    </recommendedName>
</protein>
<dbReference type="PANTHER" id="PTHR43065">
    <property type="entry name" value="SENSOR HISTIDINE KINASE"/>
    <property type="match status" value="1"/>
</dbReference>
<dbReference type="SMART" id="SM00388">
    <property type="entry name" value="HisKA"/>
    <property type="match status" value="1"/>
</dbReference>
<dbReference type="InterPro" id="IPR001789">
    <property type="entry name" value="Sig_transdc_resp-reg_receiver"/>
</dbReference>
<sequence>MTDRNVSVTKGTANDRELTRLMAGLPGMVYRASAQPPFAFEIVGGGYERILGRSLDELTTKPDIRSTFMYPADITRYRATVENAVKSGDTFQIEYSVIYPDTTERVVWEQGGPVCAPDGSCFIEGSIIDIEGPVHTRQVQDATYRISQVAASAESLQELYGRIHHIIAELMPSENLYFALRDPQTGFITYPYYIDECDAMPPDPQIAETGVTAYILRTGAPLLLSEFSEAEPIKSGNIAPTGTPAISWLGVPLQLKGSTIGVMAVQVYHGSYRYTEQDRNILSFVADQVAVSIDRWRSRDALAMSEERFRIAAQSTSDIVYEWDIAEDRTTYYGDVDGEFGRAIGGFPSKGSQWDSYIHPDDLPVLQQAIQQHLKVHTPLRIAYRMHCTDGTWRTIVESSQAVLDKDGHVVKWVGTTADVTKRLRLESELQRMDKLESLGVLAGGIAHDFNNMMTGIIGNINLARIDDDPDHSRELLEEAEREVLQARGLTQQLLTFAKGGAPVRSVQDLAPVLREAVSFALRGSDVSASFDLPADLWWARIDKGQLSQVFSNIVINADEAMPVGGTVSVVARNITVGDGAYPDLAPGNYVRIDLSDTGVGIAETDLRKIFDPFFSTKRRGSGLGLATSYAIVHKHDGTIGVVSTPGAGTTFSILLPAVPAGPSLRSPETAPRFSGHGRVLVMDDELTVRQVAVAMLKKLGYEAEAVPDGTTALRTDAEACAVGRPFSVILMDLTIPGGMGGQEAAALFRKNRTPAQLIASSGYATDPVMAHYREYHFDGVLAKPYSFAELTSVLASLATQRSS</sequence>
<dbReference type="GO" id="GO:0000155">
    <property type="term" value="F:phosphorelay sensor kinase activity"/>
    <property type="evidence" value="ECO:0007669"/>
    <property type="project" value="InterPro"/>
</dbReference>
<feature type="domain" description="Response regulatory" evidence="8">
    <location>
        <begin position="679"/>
        <end position="799"/>
    </location>
</feature>
<dbReference type="PANTHER" id="PTHR43065:SF42">
    <property type="entry name" value="TWO-COMPONENT SENSOR PPRA"/>
    <property type="match status" value="1"/>
</dbReference>
<dbReference type="InterPro" id="IPR036890">
    <property type="entry name" value="HATPase_C_sf"/>
</dbReference>
<comment type="caution">
    <text evidence="10">The sequence shown here is derived from an EMBL/GenBank/DDBJ whole genome shotgun (WGS) entry which is preliminary data.</text>
</comment>
<dbReference type="SUPFAM" id="SSF47384">
    <property type="entry name" value="Homodimeric domain of signal transducing histidine kinase"/>
    <property type="match status" value="1"/>
</dbReference>
<accession>A0A398DAA4</accession>
<dbReference type="AlphaFoldDB" id="A0A398D7W1"/>
<dbReference type="InterPro" id="IPR029016">
    <property type="entry name" value="GAF-like_dom_sf"/>
</dbReference>
<accession>A0A398D7W1</accession>
<dbReference type="PROSITE" id="PS50109">
    <property type="entry name" value="HIS_KIN"/>
    <property type="match status" value="1"/>
</dbReference>
<evidence type="ECO:0000256" key="4">
    <source>
        <dbReference type="ARBA" id="ARBA00022679"/>
    </source>
</evidence>
<dbReference type="OrthoDB" id="9813024at2"/>
<keyword evidence="5" id="KW-0418">Kinase</keyword>
<evidence type="ECO:0000259" key="7">
    <source>
        <dbReference type="PROSITE" id="PS50109"/>
    </source>
</evidence>
<dbReference type="InterPro" id="IPR003594">
    <property type="entry name" value="HATPase_dom"/>
</dbReference>
<dbReference type="InterPro" id="IPR000014">
    <property type="entry name" value="PAS"/>
</dbReference>
<dbReference type="Gene3D" id="3.30.450.20">
    <property type="entry name" value="PAS domain"/>
    <property type="match status" value="2"/>
</dbReference>
<evidence type="ECO:0000313" key="13">
    <source>
        <dbReference type="Proteomes" id="UP000266489"/>
    </source>
</evidence>